<evidence type="ECO:0000259" key="7">
    <source>
        <dbReference type="Pfam" id="PF06271"/>
    </source>
</evidence>
<dbReference type="PANTHER" id="PTHR36115:SF10">
    <property type="entry name" value="RDD DOMAIN-CONTAINING PROTEIN"/>
    <property type="match status" value="1"/>
</dbReference>
<keyword evidence="3 6" id="KW-0812">Transmembrane</keyword>
<gene>
    <name evidence="8" type="ORF">NQT62_07375</name>
</gene>
<protein>
    <submittedName>
        <fullName evidence="8">RDD family protein</fullName>
    </submittedName>
</protein>
<feature type="transmembrane region" description="Helical" evidence="6">
    <location>
        <begin position="60"/>
        <end position="81"/>
    </location>
</feature>
<keyword evidence="9" id="KW-1185">Reference proteome</keyword>
<evidence type="ECO:0000256" key="2">
    <source>
        <dbReference type="ARBA" id="ARBA00022475"/>
    </source>
</evidence>
<keyword evidence="2" id="KW-1003">Cell membrane</keyword>
<dbReference type="EMBL" id="JANIGO010000002">
    <property type="protein sequence ID" value="MCQ8896254.1"/>
    <property type="molecule type" value="Genomic_DNA"/>
</dbReference>
<evidence type="ECO:0000256" key="5">
    <source>
        <dbReference type="ARBA" id="ARBA00023136"/>
    </source>
</evidence>
<evidence type="ECO:0000256" key="3">
    <source>
        <dbReference type="ARBA" id="ARBA00022692"/>
    </source>
</evidence>
<comment type="caution">
    <text evidence="8">The sequence shown here is derived from an EMBL/GenBank/DDBJ whole genome shotgun (WGS) entry which is preliminary data.</text>
</comment>
<dbReference type="PANTHER" id="PTHR36115">
    <property type="entry name" value="PROLINE-RICH ANTIGEN HOMOLOG-RELATED"/>
    <property type="match status" value="1"/>
</dbReference>
<name>A0ABT1WFG1_9BURK</name>
<reference evidence="8 9" key="1">
    <citation type="submission" date="2022-07" db="EMBL/GenBank/DDBJ databases">
        <authorList>
            <person name="Xamxidin M."/>
            <person name="Wu M."/>
        </authorList>
    </citation>
    <scope>NUCLEOTIDE SEQUENCE [LARGE SCALE GENOMIC DNA]</scope>
    <source>
        <strain evidence="8 9">NBRC 111650</strain>
    </source>
</reference>
<dbReference type="InterPro" id="IPR010432">
    <property type="entry name" value="RDD"/>
</dbReference>
<dbReference type="Pfam" id="PF06271">
    <property type="entry name" value="RDD"/>
    <property type="match status" value="1"/>
</dbReference>
<comment type="subcellular location">
    <subcellularLocation>
        <location evidence="1">Cell membrane</location>
        <topology evidence="1">Multi-pass membrane protein</topology>
    </subcellularLocation>
</comment>
<sequence length="155" mass="18068">MNIRILDHGLISPSRKRRLACMLYETMLLFGVVFIAGYFFDTLTQSKHALYLRHQRQAWLFFVIGLYFVWFWRHGGQTLAMKTWHIKLVNAEGTAVGWGQALFRYLICWPLSLSGLGFIYSWFDPQGQFAQDRLCNTRLVSTKARARGVEEATRV</sequence>
<organism evidence="8 9">
    <name type="scientific">Limnobacter humi</name>
    <dbReference type="NCBI Taxonomy" id="1778671"/>
    <lineage>
        <taxon>Bacteria</taxon>
        <taxon>Pseudomonadati</taxon>
        <taxon>Pseudomonadota</taxon>
        <taxon>Betaproteobacteria</taxon>
        <taxon>Burkholderiales</taxon>
        <taxon>Burkholderiaceae</taxon>
        <taxon>Limnobacter</taxon>
    </lineage>
</organism>
<dbReference type="RefSeq" id="WP_256764026.1">
    <property type="nucleotide sequence ID" value="NZ_JANIGO010000002.1"/>
</dbReference>
<evidence type="ECO:0000313" key="8">
    <source>
        <dbReference type="EMBL" id="MCQ8896254.1"/>
    </source>
</evidence>
<dbReference type="Proteomes" id="UP001204142">
    <property type="component" value="Unassembled WGS sequence"/>
</dbReference>
<evidence type="ECO:0000313" key="9">
    <source>
        <dbReference type="Proteomes" id="UP001204142"/>
    </source>
</evidence>
<accession>A0ABT1WFG1</accession>
<keyword evidence="4 6" id="KW-1133">Transmembrane helix</keyword>
<keyword evidence="5 6" id="KW-0472">Membrane</keyword>
<evidence type="ECO:0000256" key="6">
    <source>
        <dbReference type="SAM" id="Phobius"/>
    </source>
</evidence>
<proteinExistence type="predicted"/>
<evidence type="ECO:0000256" key="1">
    <source>
        <dbReference type="ARBA" id="ARBA00004651"/>
    </source>
</evidence>
<feature type="transmembrane region" description="Helical" evidence="6">
    <location>
        <begin position="102"/>
        <end position="123"/>
    </location>
</feature>
<feature type="transmembrane region" description="Helical" evidence="6">
    <location>
        <begin position="21"/>
        <end position="40"/>
    </location>
</feature>
<feature type="domain" description="RDD" evidence="7">
    <location>
        <begin position="14"/>
        <end position="136"/>
    </location>
</feature>
<dbReference type="InterPro" id="IPR051791">
    <property type="entry name" value="Pra-immunoreactive"/>
</dbReference>
<evidence type="ECO:0000256" key="4">
    <source>
        <dbReference type="ARBA" id="ARBA00022989"/>
    </source>
</evidence>